<reference evidence="1" key="2">
    <citation type="submission" date="2014-03" db="EMBL/GenBank/DDBJ databases">
        <authorList>
            <person name="Genoscope - CEA"/>
        </authorList>
    </citation>
    <scope>NUCLEOTIDE SEQUENCE</scope>
</reference>
<dbReference type="PaxDb" id="8022-A0A060XTS5"/>
<dbReference type="STRING" id="8022.A0A060XTS5"/>
<sequence>MENLQKEITKMFSSASCLNGSFLDKSCDKHFQTSPKQSDLDLSHRKLAKKDKVLRLKLLSSTHCFPPCMRSPLEWRAWCLVLPELLRVLHKQHRWTDLTEPLFYAAATLCSSYMHSHFNHTYMYCTCYLNNPD</sequence>
<dbReference type="Proteomes" id="UP000193380">
    <property type="component" value="Unassembled WGS sequence"/>
</dbReference>
<gene>
    <name evidence="1" type="ORF">GSONMT00041947001</name>
</gene>
<protein>
    <submittedName>
        <fullName evidence="1">Uncharacterized protein</fullName>
    </submittedName>
</protein>
<proteinExistence type="predicted"/>
<organism evidence="1 2">
    <name type="scientific">Oncorhynchus mykiss</name>
    <name type="common">Rainbow trout</name>
    <name type="synonym">Salmo gairdneri</name>
    <dbReference type="NCBI Taxonomy" id="8022"/>
    <lineage>
        <taxon>Eukaryota</taxon>
        <taxon>Metazoa</taxon>
        <taxon>Chordata</taxon>
        <taxon>Craniata</taxon>
        <taxon>Vertebrata</taxon>
        <taxon>Euteleostomi</taxon>
        <taxon>Actinopterygii</taxon>
        <taxon>Neopterygii</taxon>
        <taxon>Teleostei</taxon>
        <taxon>Protacanthopterygii</taxon>
        <taxon>Salmoniformes</taxon>
        <taxon>Salmonidae</taxon>
        <taxon>Salmoninae</taxon>
        <taxon>Oncorhynchus</taxon>
    </lineage>
</organism>
<dbReference type="AlphaFoldDB" id="A0A060XTS5"/>
<name>A0A060XTS5_ONCMY</name>
<evidence type="ECO:0000313" key="2">
    <source>
        <dbReference type="Proteomes" id="UP000193380"/>
    </source>
</evidence>
<accession>A0A060XTS5</accession>
<evidence type="ECO:0000313" key="1">
    <source>
        <dbReference type="EMBL" id="CDQ82911.1"/>
    </source>
</evidence>
<dbReference type="EMBL" id="FR906072">
    <property type="protein sequence ID" value="CDQ82911.1"/>
    <property type="molecule type" value="Genomic_DNA"/>
</dbReference>
<reference evidence="1" key="1">
    <citation type="journal article" date="2014" name="Nat. Commun.">
        <title>The rainbow trout genome provides novel insights into evolution after whole-genome duplication in vertebrates.</title>
        <authorList>
            <person name="Berthelot C."/>
            <person name="Brunet F."/>
            <person name="Chalopin D."/>
            <person name="Juanchich A."/>
            <person name="Bernard M."/>
            <person name="Noel B."/>
            <person name="Bento P."/>
            <person name="Da Silva C."/>
            <person name="Labadie K."/>
            <person name="Alberti A."/>
            <person name="Aury J.M."/>
            <person name="Louis A."/>
            <person name="Dehais P."/>
            <person name="Bardou P."/>
            <person name="Montfort J."/>
            <person name="Klopp C."/>
            <person name="Cabau C."/>
            <person name="Gaspin C."/>
            <person name="Thorgaard G.H."/>
            <person name="Boussaha M."/>
            <person name="Quillet E."/>
            <person name="Guyomard R."/>
            <person name="Galiana D."/>
            <person name="Bobe J."/>
            <person name="Volff J.N."/>
            <person name="Genet C."/>
            <person name="Wincker P."/>
            <person name="Jaillon O."/>
            <person name="Roest Crollius H."/>
            <person name="Guiguen Y."/>
        </authorList>
    </citation>
    <scope>NUCLEOTIDE SEQUENCE [LARGE SCALE GENOMIC DNA]</scope>
</reference>